<protein>
    <recommendedName>
        <fullName evidence="1">Glycosyltransferase 2-like domain-containing protein</fullName>
    </recommendedName>
</protein>
<gene>
    <name evidence="2" type="ORF">A3B13_01455</name>
</gene>
<organism evidence="2 3">
    <name type="scientific">Candidatus Liptonbacteria bacterium RIFCSPLOWO2_01_FULL_45_15</name>
    <dbReference type="NCBI Taxonomy" id="1798649"/>
    <lineage>
        <taxon>Bacteria</taxon>
        <taxon>Candidatus Liptoniibacteriota</taxon>
    </lineage>
</organism>
<comment type="caution">
    <text evidence="2">The sequence shown here is derived from an EMBL/GenBank/DDBJ whole genome shotgun (WGS) entry which is preliminary data.</text>
</comment>
<accession>A0A1G2CEK8</accession>
<proteinExistence type="predicted"/>
<evidence type="ECO:0000313" key="2">
    <source>
        <dbReference type="EMBL" id="OGY99090.1"/>
    </source>
</evidence>
<dbReference type="InterPro" id="IPR029044">
    <property type="entry name" value="Nucleotide-diphossugar_trans"/>
</dbReference>
<name>A0A1G2CEK8_9BACT</name>
<dbReference type="Pfam" id="PF00535">
    <property type="entry name" value="Glycos_transf_2"/>
    <property type="match status" value="1"/>
</dbReference>
<dbReference type="Gene3D" id="3.90.550.10">
    <property type="entry name" value="Spore Coat Polysaccharide Biosynthesis Protein SpsA, Chain A"/>
    <property type="match status" value="1"/>
</dbReference>
<dbReference type="InterPro" id="IPR001173">
    <property type="entry name" value="Glyco_trans_2-like"/>
</dbReference>
<dbReference type="STRING" id="1798649.A3B13_01455"/>
<evidence type="ECO:0000313" key="3">
    <source>
        <dbReference type="Proteomes" id="UP000176287"/>
    </source>
</evidence>
<dbReference type="EMBL" id="MHKZ01000044">
    <property type="protein sequence ID" value="OGY99090.1"/>
    <property type="molecule type" value="Genomic_DNA"/>
</dbReference>
<evidence type="ECO:0000259" key="1">
    <source>
        <dbReference type="Pfam" id="PF00535"/>
    </source>
</evidence>
<sequence>MELTKPLISILCAVRNDERFIRETLETVVSQTFSDWELIVMDGASTDGTVEILKEYAAKYPNIIWRSEPDQGQWDALDKALALTKGKYLSILCGNDGYLNKDWFKSCVQIFEQHPEVSLVWGIPFNMSEDSKLMGPHYAYAGFLKDEHYGSRTKPISTLVAKIDWKRPSSGRRLWGVLGKLTWPRIAMVFKSFRKQEIPQKEDWFFYWLQTGRAFPEGNMCVRKEVYTRNTVRFPEEKMTNGALFDFCFNFNANGYLAYGLPIAASFGRTHVGGQPLREHDHMLFMKYKRQVTEFREKVKKQNVFKFIDPESNVVSERALNL</sequence>
<dbReference type="SUPFAM" id="SSF53448">
    <property type="entry name" value="Nucleotide-diphospho-sugar transferases"/>
    <property type="match status" value="1"/>
</dbReference>
<dbReference type="AlphaFoldDB" id="A0A1G2CEK8"/>
<dbReference type="PANTHER" id="PTHR22916:SF3">
    <property type="entry name" value="UDP-GLCNAC:BETAGAL BETA-1,3-N-ACETYLGLUCOSAMINYLTRANSFERASE-LIKE PROTEIN 1"/>
    <property type="match status" value="1"/>
</dbReference>
<dbReference type="Proteomes" id="UP000176287">
    <property type="component" value="Unassembled WGS sequence"/>
</dbReference>
<reference evidence="2 3" key="1">
    <citation type="journal article" date="2016" name="Nat. Commun.">
        <title>Thousands of microbial genomes shed light on interconnected biogeochemical processes in an aquifer system.</title>
        <authorList>
            <person name="Anantharaman K."/>
            <person name="Brown C.T."/>
            <person name="Hug L.A."/>
            <person name="Sharon I."/>
            <person name="Castelle C.J."/>
            <person name="Probst A.J."/>
            <person name="Thomas B.C."/>
            <person name="Singh A."/>
            <person name="Wilkins M.J."/>
            <person name="Karaoz U."/>
            <person name="Brodie E.L."/>
            <person name="Williams K.H."/>
            <person name="Hubbard S.S."/>
            <person name="Banfield J.F."/>
        </authorList>
    </citation>
    <scope>NUCLEOTIDE SEQUENCE [LARGE SCALE GENOMIC DNA]</scope>
</reference>
<dbReference type="GO" id="GO:0016758">
    <property type="term" value="F:hexosyltransferase activity"/>
    <property type="evidence" value="ECO:0007669"/>
    <property type="project" value="UniProtKB-ARBA"/>
</dbReference>
<dbReference type="PANTHER" id="PTHR22916">
    <property type="entry name" value="GLYCOSYLTRANSFERASE"/>
    <property type="match status" value="1"/>
</dbReference>
<feature type="domain" description="Glycosyltransferase 2-like" evidence="1">
    <location>
        <begin position="9"/>
        <end position="130"/>
    </location>
</feature>